<dbReference type="Proteomes" id="UP001596037">
    <property type="component" value="Unassembled WGS sequence"/>
</dbReference>
<evidence type="ECO:0000313" key="1">
    <source>
        <dbReference type="EMBL" id="MFC5496856.1"/>
    </source>
</evidence>
<evidence type="ECO:0000313" key="2">
    <source>
        <dbReference type="Proteomes" id="UP001596037"/>
    </source>
</evidence>
<proteinExistence type="predicted"/>
<comment type="caution">
    <text evidence="1">The sequence shown here is derived from an EMBL/GenBank/DDBJ whole genome shotgun (WGS) entry which is preliminary data.</text>
</comment>
<reference evidence="2" key="1">
    <citation type="journal article" date="2019" name="Int. J. Syst. Evol. Microbiol.">
        <title>The Global Catalogue of Microorganisms (GCM) 10K type strain sequencing project: providing services to taxonomists for standard genome sequencing and annotation.</title>
        <authorList>
            <consortium name="The Broad Institute Genomics Platform"/>
            <consortium name="The Broad Institute Genome Sequencing Center for Infectious Disease"/>
            <person name="Wu L."/>
            <person name="Ma J."/>
        </authorList>
    </citation>
    <scope>NUCLEOTIDE SEQUENCE [LARGE SCALE GENOMIC DNA]</scope>
    <source>
        <strain evidence="2">CCUG 57401</strain>
    </source>
</reference>
<organism evidence="1 2">
    <name type="scientific">Caenimonas terrae</name>
    <dbReference type="NCBI Taxonomy" id="696074"/>
    <lineage>
        <taxon>Bacteria</taxon>
        <taxon>Pseudomonadati</taxon>
        <taxon>Pseudomonadota</taxon>
        <taxon>Betaproteobacteria</taxon>
        <taxon>Burkholderiales</taxon>
        <taxon>Comamonadaceae</taxon>
        <taxon>Caenimonas</taxon>
    </lineage>
</organism>
<dbReference type="RefSeq" id="WP_376848888.1">
    <property type="nucleotide sequence ID" value="NZ_JBHSMF010000003.1"/>
</dbReference>
<gene>
    <name evidence="1" type="ORF">ACFPOE_04855</name>
</gene>
<keyword evidence="2" id="KW-1185">Reference proteome</keyword>
<dbReference type="EMBL" id="JBHSMF010000003">
    <property type="protein sequence ID" value="MFC5496856.1"/>
    <property type="molecule type" value="Genomic_DNA"/>
</dbReference>
<name>A0ABW0NA16_9BURK</name>
<protein>
    <submittedName>
        <fullName evidence="1">Uncharacterized protein</fullName>
    </submittedName>
</protein>
<accession>A0ABW0NA16</accession>
<sequence length="86" mass="9364">MNQAAGSAAAKLAAWQRAQSELVALEQDLSDAMVLYSESRGEPPRQLIIQAERKREETVRLFEVAMEALDAQSLARTGLTNFGSLG</sequence>